<keyword evidence="3" id="KW-1185">Reference proteome</keyword>
<protein>
    <submittedName>
        <fullName evidence="2">Uncharacterized protein</fullName>
    </submittedName>
</protein>
<name>A0ABW4YX32_9HYPH</name>
<dbReference type="RefSeq" id="WP_378296125.1">
    <property type="nucleotide sequence ID" value="NZ_JBHUHD010000001.1"/>
</dbReference>
<feature type="transmembrane region" description="Helical" evidence="1">
    <location>
        <begin position="134"/>
        <end position="154"/>
    </location>
</feature>
<reference evidence="3" key="1">
    <citation type="journal article" date="2019" name="Int. J. Syst. Evol. Microbiol.">
        <title>The Global Catalogue of Microorganisms (GCM) 10K type strain sequencing project: providing services to taxonomists for standard genome sequencing and annotation.</title>
        <authorList>
            <consortium name="The Broad Institute Genomics Platform"/>
            <consortium name="The Broad Institute Genome Sequencing Center for Infectious Disease"/>
            <person name="Wu L."/>
            <person name="Ma J."/>
        </authorList>
    </citation>
    <scope>NUCLEOTIDE SEQUENCE [LARGE SCALE GENOMIC DNA]</scope>
    <source>
        <strain evidence="3">CCM 7435</strain>
    </source>
</reference>
<accession>A0ABW4YX32</accession>
<evidence type="ECO:0000313" key="3">
    <source>
        <dbReference type="Proteomes" id="UP001597299"/>
    </source>
</evidence>
<keyword evidence="1" id="KW-0472">Membrane</keyword>
<sequence>MQRQNIEPHERLRKIAFFAHIIEIGRPTDIRALAHYSIFERILVLGHDNIAHAAGRACQLQASRVAKRLCVDEIGEIAGAGRTQIPSGSPPQPIESYVNMNGLPAQPWVDLIFNNDRGNIKRPTRDFFMREPQISIVIINIIINLVTVVMRRFAVEKTVVSSRRNQPANGRIITPRTVCSLAFPFEPSKNTIDIIIARRVDIHHISHNAISRCT</sequence>
<dbReference type="Proteomes" id="UP001597299">
    <property type="component" value="Unassembled WGS sequence"/>
</dbReference>
<evidence type="ECO:0000313" key="2">
    <source>
        <dbReference type="EMBL" id="MFD2140747.1"/>
    </source>
</evidence>
<comment type="caution">
    <text evidence="2">The sequence shown here is derived from an EMBL/GenBank/DDBJ whole genome shotgun (WGS) entry which is preliminary data.</text>
</comment>
<keyword evidence="1" id="KW-0812">Transmembrane</keyword>
<gene>
    <name evidence="2" type="ORF">ACFSNC_10080</name>
</gene>
<proteinExistence type="predicted"/>
<dbReference type="EMBL" id="JBHUHD010000001">
    <property type="protein sequence ID" value="MFD2140747.1"/>
    <property type="molecule type" value="Genomic_DNA"/>
</dbReference>
<keyword evidence="1" id="KW-1133">Transmembrane helix</keyword>
<evidence type="ECO:0000256" key="1">
    <source>
        <dbReference type="SAM" id="Phobius"/>
    </source>
</evidence>
<organism evidence="2 3">
    <name type="scientific">Ancylobacter oerskovii</name>
    <dbReference type="NCBI Taxonomy" id="459519"/>
    <lineage>
        <taxon>Bacteria</taxon>
        <taxon>Pseudomonadati</taxon>
        <taxon>Pseudomonadota</taxon>
        <taxon>Alphaproteobacteria</taxon>
        <taxon>Hyphomicrobiales</taxon>
        <taxon>Xanthobacteraceae</taxon>
        <taxon>Ancylobacter</taxon>
    </lineage>
</organism>